<sequence length="46" mass="4980">MKLAFLCVSVSVSNKTSSCSDARLKTFYFAFTHSAFALNALSLGED</sequence>
<proteinExistence type="predicted"/>
<dbReference type="AlphaFoldDB" id="V9H1G7"/>
<evidence type="ECO:0000313" key="1">
    <source>
        <dbReference type="EMBL" id="CAA28563.1"/>
    </source>
</evidence>
<organism evidence="1">
    <name type="scientific">Drosophila melanogaster</name>
    <name type="common">Fruit fly</name>
    <dbReference type="NCBI Taxonomy" id="7227"/>
    <lineage>
        <taxon>Eukaryota</taxon>
        <taxon>Metazoa</taxon>
        <taxon>Ecdysozoa</taxon>
        <taxon>Arthropoda</taxon>
        <taxon>Hexapoda</taxon>
        <taxon>Insecta</taxon>
        <taxon>Pterygota</taxon>
        <taxon>Neoptera</taxon>
        <taxon>Endopterygota</taxon>
        <taxon>Diptera</taxon>
        <taxon>Brachycera</taxon>
        <taxon>Muscomorpha</taxon>
        <taxon>Ephydroidea</taxon>
        <taxon>Drosophilidae</taxon>
        <taxon>Drosophila</taxon>
        <taxon>Sophophora</taxon>
    </lineage>
</organism>
<reference evidence="1" key="1">
    <citation type="journal article" date="1986" name="Nucleic Acids Res.">
        <title>1731, a new retrotransposon with hormone modulated expression.</title>
        <authorList>
            <person name="Peronnet F."/>
            <person name="Becker J.L."/>
            <person name="Becker J."/>
            <person name="D'Auriol L."/>
            <person name="Galibert F."/>
            <person name="Best-Belpomme M."/>
        </authorList>
    </citation>
    <scope>NUCLEOTIDE SEQUENCE</scope>
</reference>
<protein>
    <submittedName>
        <fullName evidence="1">Drosophila retrotransposon 1731 3' long terminal repeat (LTR)</fullName>
    </submittedName>
</protein>
<dbReference type="EMBL" id="X04874">
    <property type="protein sequence ID" value="CAA28563.1"/>
    <property type="molecule type" value="Genomic_DNA"/>
</dbReference>
<accession>V9H1G7</accession>
<name>V9H1G7_DROME</name>